<dbReference type="InterPro" id="IPR013216">
    <property type="entry name" value="Methyltransf_11"/>
</dbReference>
<dbReference type="Pfam" id="PF04301">
    <property type="entry name" value="BioG"/>
    <property type="match status" value="1"/>
</dbReference>
<dbReference type="GeneID" id="82524984"/>
<evidence type="ECO:0000256" key="2">
    <source>
        <dbReference type="ARBA" id="ARBA00004746"/>
    </source>
</evidence>
<evidence type="ECO:0000256" key="5">
    <source>
        <dbReference type="ARBA" id="ARBA00022679"/>
    </source>
</evidence>
<evidence type="ECO:0000259" key="10">
    <source>
        <dbReference type="Pfam" id="PF08241"/>
    </source>
</evidence>
<proteinExistence type="inferred from homology"/>
<comment type="pathway">
    <text evidence="2 9">Cofactor biosynthesis; biotin biosynthesis.</text>
</comment>
<dbReference type="Pfam" id="PF08241">
    <property type="entry name" value="Methyltransf_11"/>
    <property type="match status" value="1"/>
</dbReference>
<dbReference type="RefSeq" id="WP_107031145.1">
    <property type="nucleotide sequence ID" value="NZ_CAPEJN010000026.1"/>
</dbReference>
<dbReference type="PANTHER" id="PTHR43861">
    <property type="entry name" value="TRANS-ACONITATE 2-METHYLTRANSFERASE-RELATED"/>
    <property type="match status" value="1"/>
</dbReference>
<comment type="catalytic activity">
    <reaction evidence="1 9">
        <text>malonyl-[ACP] + S-adenosyl-L-methionine = malonyl-[ACP] methyl ester + S-adenosyl-L-homocysteine</text>
        <dbReference type="Rhea" id="RHEA:17105"/>
        <dbReference type="Rhea" id="RHEA-COMP:9623"/>
        <dbReference type="Rhea" id="RHEA-COMP:9954"/>
        <dbReference type="ChEBI" id="CHEBI:57856"/>
        <dbReference type="ChEBI" id="CHEBI:59789"/>
        <dbReference type="ChEBI" id="CHEBI:78449"/>
        <dbReference type="ChEBI" id="CHEBI:78845"/>
        <dbReference type="EC" id="2.1.1.197"/>
    </reaction>
</comment>
<dbReference type="EC" id="2.1.1.197" evidence="3 9"/>
<comment type="similarity">
    <text evidence="9">Belongs to the methyltransferase superfamily.</text>
</comment>
<dbReference type="Proteomes" id="UP000244905">
    <property type="component" value="Unassembled WGS sequence"/>
</dbReference>
<dbReference type="GO" id="GO:0008757">
    <property type="term" value="F:S-adenosylmethionine-dependent methyltransferase activity"/>
    <property type="evidence" value="ECO:0007669"/>
    <property type="project" value="InterPro"/>
</dbReference>
<dbReference type="CDD" id="cd02440">
    <property type="entry name" value="AdoMet_MTases"/>
    <property type="match status" value="1"/>
</dbReference>
<reference evidence="12" key="1">
    <citation type="submission" date="2018-02" db="EMBL/GenBank/DDBJ databases">
        <authorList>
            <person name="Clavel T."/>
            <person name="Strowig T."/>
        </authorList>
    </citation>
    <scope>NUCLEOTIDE SEQUENCE [LARGE SCALE GENOMIC DNA]</scope>
    <source>
        <strain evidence="12">DSM 103720</strain>
    </source>
</reference>
<dbReference type="GO" id="GO:0009102">
    <property type="term" value="P:biotin biosynthetic process"/>
    <property type="evidence" value="ECO:0007669"/>
    <property type="project" value="UniProtKB-UniRule"/>
</dbReference>
<dbReference type="InterPro" id="IPR029063">
    <property type="entry name" value="SAM-dependent_MTases_sf"/>
</dbReference>
<dbReference type="SUPFAM" id="SSF53335">
    <property type="entry name" value="S-adenosyl-L-methionine-dependent methyltransferases"/>
    <property type="match status" value="1"/>
</dbReference>
<dbReference type="Gene3D" id="3.40.50.150">
    <property type="entry name" value="Vaccinia Virus protein VP39"/>
    <property type="match status" value="1"/>
</dbReference>
<dbReference type="InterPro" id="IPR029058">
    <property type="entry name" value="AB_hydrolase_fold"/>
</dbReference>
<protein>
    <recommendedName>
        <fullName evidence="3 9">Malonyl-[acyl-carrier protein] O-methyltransferase</fullName>
        <shortName evidence="9">Malonyl-ACP O-methyltransferase</shortName>
        <ecNumber evidence="3 9">2.1.1.197</ecNumber>
    </recommendedName>
    <alternativeName>
        <fullName evidence="9">Biotin synthesis protein BioC</fullName>
    </alternativeName>
</protein>
<gene>
    <name evidence="9" type="primary">bioC</name>
    <name evidence="11" type="ORF">C5O23_01290</name>
</gene>
<dbReference type="HAMAP" id="MF_00835">
    <property type="entry name" value="BioC"/>
    <property type="match status" value="1"/>
</dbReference>
<organism evidence="11 12">
    <name type="scientific">Duncaniella muris</name>
    <dbReference type="NCBI Taxonomy" id="2094150"/>
    <lineage>
        <taxon>Bacteria</taxon>
        <taxon>Pseudomonadati</taxon>
        <taxon>Bacteroidota</taxon>
        <taxon>Bacteroidia</taxon>
        <taxon>Bacteroidales</taxon>
        <taxon>Muribaculaceae</taxon>
        <taxon>Duncaniella</taxon>
    </lineage>
</organism>
<evidence type="ECO:0000313" key="12">
    <source>
        <dbReference type="Proteomes" id="UP000244905"/>
    </source>
</evidence>
<dbReference type="AlphaFoldDB" id="A0A2V1IST6"/>
<keyword evidence="12" id="KW-1185">Reference proteome</keyword>
<evidence type="ECO:0000256" key="4">
    <source>
        <dbReference type="ARBA" id="ARBA00022603"/>
    </source>
</evidence>
<evidence type="ECO:0000256" key="6">
    <source>
        <dbReference type="ARBA" id="ARBA00022691"/>
    </source>
</evidence>
<evidence type="ECO:0000256" key="9">
    <source>
        <dbReference type="HAMAP-Rule" id="MF_00835"/>
    </source>
</evidence>
<dbReference type="SUPFAM" id="SSF53474">
    <property type="entry name" value="alpha/beta-Hydrolases"/>
    <property type="match status" value="1"/>
</dbReference>
<dbReference type="PANTHER" id="PTHR43861:SF1">
    <property type="entry name" value="TRANS-ACONITATE 2-METHYLTRANSFERASE"/>
    <property type="match status" value="1"/>
</dbReference>
<keyword evidence="7 9" id="KW-0093">Biotin biosynthesis</keyword>
<keyword evidence="6 9" id="KW-0949">S-adenosyl-L-methionine</keyword>
<dbReference type="GO" id="GO:0102130">
    <property type="term" value="F:malonyl-CoA methyltransferase activity"/>
    <property type="evidence" value="ECO:0007669"/>
    <property type="project" value="UniProtKB-EC"/>
</dbReference>
<evidence type="ECO:0000313" key="11">
    <source>
        <dbReference type="EMBL" id="PWB04221.1"/>
    </source>
</evidence>
<name>A0A2V1IST6_9BACT</name>
<evidence type="ECO:0000256" key="3">
    <source>
        <dbReference type="ARBA" id="ARBA00012327"/>
    </source>
</evidence>
<keyword evidence="5 9" id="KW-0808">Transferase</keyword>
<sequence>MKFHVFPPTDPTAPERAILIFAGWGMDEKPFASLKQEGYRIIAVWDYREPAFPPSLVEELEQYREIAVIGWSFGVPAATRFLAAHPELPVSARIAVNGTMHPVSDSLGIPEAIFRGTLAGLSEKTLSKFNLRMCGSAESYRRFSLTLPARDIDGLRAELEAVESAGDACGAIWDTAIVGTADRIIPPENQLRAWQGGEAVETLTVADGPHLPDFQAIINEFITEKGLVAEKFGRAGETYDDNAVVQRQIAEKLCSKAIAAGGEHCRTILEIGCGTGLTTRMLAEAFPDAEITGWDLHIPHAFSRAAGCGRIKALECDAETQIRQLPDASVDMIFSASTVQWFNSLPEFLRQTARVLRPGGLAFISTFGPATMRQIRDILPQATHYPPAAALRRMIPPSLHTLCFEEEERTLRFGSPLEALRHVKLTGVNALSSDNGGARAREVLRLYPAEADGSASLTYNPIYISLKRVLLNTL</sequence>
<dbReference type="UniPathway" id="UPA00078"/>
<dbReference type="EMBL" id="PUEC01000002">
    <property type="protein sequence ID" value="PWB04221.1"/>
    <property type="molecule type" value="Genomic_DNA"/>
</dbReference>
<evidence type="ECO:0000256" key="7">
    <source>
        <dbReference type="ARBA" id="ARBA00022756"/>
    </source>
</evidence>
<dbReference type="GO" id="GO:0032259">
    <property type="term" value="P:methylation"/>
    <property type="evidence" value="ECO:0007669"/>
    <property type="project" value="UniProtKB-KW"/>
</dbReference>
<dbReference type="GO" id="GO:0010340">
    <property type="term" value="F:carboxyl-O-methyltransferase activity"/>
    <property type="evidence" value="ECO:0007669"/>
    <property type="project" value="UniProtKB-UniRule"/>
</dbReference>
<evidence type="ECO:0000256" key="8">
    <source>
        <dbReference type="ARBA" id="ARBA00025006"/>
    </source>
</evidence>
<accession>A0A2V1IST6</accession>
<dbReference type="Gene3D" id="3.40.50.1820">
    <property type="entry name" value="alpha/beta hydrolase"/>
    <property type="match status" value="1"/>
</dbReference>
<dbReference type="InterPro" id="IPR007398">
    <property type="entry name" value="BioG"/>
</dbReference>
<feature type="domain" description="Methyltransferase type 11" evidence="10">
    <location>
        <begin position="269"/>
        <end position="364"/>
    </location>
</feature>
<evidence type="ECO:0000256" key="1">
    <source>
        <dbReference type="ARBA" id="ARBA00000852"/>
    </source>
</evidence>
<comment type="caution">
    <text evidence="11">The sequence shown here is derived from an EMBL/GenBank/DDBJ whole genome shotgun (WGS) entry which is preliminary data.</text>
</comment>
<dbReference type="InterPro" id="IPR011814">
    <property type="entry name" value="BioC"/>
</dbReference>
<comment type="function">
    <text evidence="8 9">Converts the free carboxyl group of a malonyl-thioester to its methyl ester by transfer of a methyl group from S-adenosyl-L-methionine (SAM). It allows to synthesize pimeloyl-ACP via the fatty acid synthetic pathway.</text>
</comment>
<keyword evidence="4 9" id="KW-0489">Methyltransferase</keyword>